<protein>
    <submittedName>
        <fullName evidence="4">Thioredoxin</fullName>
    </submittedName>
</protein>
<dbReference type="CDD" id="cd02947">
    <property type="entry name" value="TRX_family"/>
    <property type="match status" value="1"/>
</dbReference>
<evidence type="ECO:0000256" key="1">
    <source>
        <dbReference type="ARBA" id="ARBA00023157"/>
    </source>
</evidence>
<dbReference type="PRINTS" id="PR00421">
    <property type="entry name" value="THIOREDOXIN"/>
</dbReference>
<gene>
    <name evidence="4" type="primary">TXN</name>
</gene>
<feature type="domain" description="Thioredoxin" evidence="3">
    <location>
        <begin position="11"/>
        <end position="131"/>
    </location>
</feature>
<name>A0A8C5LQ84_9ANUR</name>
<dbReference type="InterPro" id="IPR036249">
    <property type="entry name" value="Thioredoxin-like_sf"/>
</dbReference>
<evidence type="ECO:0000313" key="4">
    <source>
        <dbReference type="Ensembl" id="ENSLLEP00000001553.1"/>
    </source>
</evidence>
<dbReference type="PROSITE" id="PS51352">
    <property type="entry name" value="THIOREDOXIN_2"/>
    <property type="match status" value="1"/>
</dbReference>
<dbReference type="GeneTree" id="ENSGT00940000154259"/>
<keyword evidence="5" id="KW-1185">Reference proteome</keyword>
<dbReference type="PROSITE" id="PS00194">
    <property type="entry name" value="THIOREDOXIN_1"/>
    <property type="match status" value="1"/>
</dbReference>
<evidence type="ECO:0000313" key="5">
    <source>
        <dbReference type="Proteomes" id="UP000694569"/>
    </source>
</evidence>
<proteinExistence type="predicted"/>
<dbReference type="InterPro" id="IPR013766">
    <property type="entry name" value="Thioredoxin_domain"/>
</dbReference>
<keyword evidence="1" id="KW-1015">Disulfide bond</keyword>
<evidence type="ECO:0000259" key="3">
    <source>
        <dbReference type="PROSITE" id="PS51352"/>
    </source>
</evidence>
<reference evidence="4" key="2">
    <citation type="submission" date="2025-09" db="UniProtKB">
        <authorList>
            <consortium name="Ensembl"/>
        </authorList>
    </citation>
    <scope>IDENTIFICATION</scope>
</reference>
<sequence>MRSSECALAEEKVGTPEERRLQVRAVIPEEFHSALVEAGDQLVVIDFTATWCGPCKMIAPFFQHLSEKYKEVIFLKVDVDDAQEVAALCEIKCMPTFQFYKNKLKIGEFSGANQASLEQKVKDLHLKEEQK</sequence>
<organism evidence="4 5">
    <name type="scientific">Leptobrachium leishanense</name>
    <name type="common">Leishan spiny toad</name>
    <dbReference type="NCBI Taxonomy" id="445787"/>
    <lineage>
        <taxon>Eukaryota</taxon>
        <taxon>Metazoa</taxon>
        <taxon>Chordata</taxon>
        <taxon>Craniata</taxon>
        <taxon>Vertebrata</taxon>
        <taxon>Euteleostomi</taxon>
        <taxon>Amphibia</taxon>
        <taxon>Batrachia</taxon>
        <taxon>Anura</taxon>
        <taxon>Pelobatoidea</taxon>
        <taxon>Megophryidae</taxon>
        <taxon>Leptobrachium</taxon>
    </lineage>
</organism>
<dbReference type="Gene3D" id="3.40.30.10">
    <property type="entry name" value="Glutaredoxin"/>
    <property type="match status" value="1"/>
</dbReference>
<dbReference type="PANTHER" id="PTHR46115">
    <property type="entry name" value="THIOREDOXIN-LIKE PROTEIN 1"/>
    <property type="match status" value="1"/>
</dbReference>
<dbReference type="Proteomes" id="UP000694569">
    <property type="component" value="Unplaced"/>
</dbReference>
<accession>A0A8C5LQ84</accession>
<reference evidence="4" key="1">
    <citation type="submission" date="2025-08" db="UniProtKB">
        <authorList>
            <consortium name="Ensembl"/>
        </authorList>
    </citation>
    <scope>IDENTIFICATION</scope>
</reference>
<dbReference type="Ensembl" id="ENSLLET00000001630.1">
    <property type="protein sequence ID" value="ENSLLEP00000001553.1"/>
    <property type="gene ID" value="ENSLLEG00000001029.1"/>
</dbReference>
<keyword evidence="2" id="KW-0676">Redox-active center</keyword>
<dbReference type="FunFam" id="3.40.30.10:FF:000245">
    <property type="entry name" value="Thioredoxin"/>
    <property type="match status" value="1"/>
</dbReference>
<dbReference type="OrthoDB" id="2121326at2759"/>
<evidence type="ECO:0000256" key="2">
    <source>
        <dbReference type="ARBA" id="ARBA00023284"/>
    </source>
</evidence>
<dbReference type="Pfam" id="PF00085">
    <property type="entry name" value="Thioredoxin"/>
    <property type="match status" value="1"/>
</dbReference>
<dbReference type="InterPro" id="IPR017937">
    <property type="entry name" value="Thioredoxin_CS"/>
</dbReference>
<dbReference type="SUPFAM" id="SSF52833">
    <property type="entry name" value="Thioredoxin-like"/>
    <property type="match status" value="1"/>
</dbReference>
<dbReference type="AlphaFoldDB" id="A0A8C5LQ84"/>